<keyword evidence="2" id="KW-0472">Membrane</keyword>
<protein>
    <submittedName>
        <fullName evidence="3">Monocarboxylate transporter, putative</fullName>
    </submittedName>
</protein>
<organism evidence="3 4">
    <name type="scientific">Plasmodium malariae</name>
    <dbReference type="NCBI Taxonomy" id="5858"/>
    <lineage>
        <taxon>Eukaryota</taxon>
        <taxon>Sar</taxon>
        <taxon>Alveolata</taxon>
        <taxon>Apicomplexa</taxon>
        <taxon>Aconoidasida</taxon>
        <taxon>Haemosporida</taxon>
        <taxon>Plasmodiidae</taxon>
        <taxon>Plasmodium</taxon>
        <taxon>Plasmodium (Plasmodium)</taxon>
    </lineage>
</organism>
<evidence type="ECO:0000313" key="3">
    <source>
        <dbReference type="EMBL" id="SBS84012.1"/>
    </source>
</evidence>
<gene>
    <name evidence="3" type="ORF">PMALA_008580</name>
</gene>
<sequence>MLCCWAPFCIINSYGNLNIYLTSYLRHKGQNVTYKSVSLIYELTVITLGISMLVGNVVQQKLGERMTILICSFTTFLSGLISGIVISAISLSPFMYCPLQTLLINRRNVLPVKEENGSKELYFDDIDVLNRVPYLLFVQSIIFLIFGTLGGYLATIKCEEDNSPTNIQHNHSEKIKNIHSVERDATDLERNEHISLTGGKGKNSAYGESTLVRNGVDYITNNDNVSGNNVGRSNIGGSNVGDNNRNYHFAKPFKKKKNKKKNDGALNGKEENLHNESEEHLIVNNSCNNMKKQKFFFFSNLLNFNNIYADNHVSKYYNKKCTEDVFFILLWISIVFFNCYINFIIMYWKIIGITYTSVEDKLITLNGSFINSISNIAVVDFSKLDHIHPARE</sequence>
<feature type="compositionally biased region" description="Basic residues" evidence="1">
    <location>
        <begin position="251"/>
        <end position="260"/>
    </location>
</feature>
<feature type="transmembrane region" description="Helical" evidence="2">
    <location>
        <begin position="325"/>
        <end position="348"/>
    </location>
</feature>
<evidence type="ECO:0000313" key="4">
    <source>
        <dbReference type="Proteomes" id="UP000078597"/>
    </source>
</evidence>
<keyword evidence="2" id="KW-1133">Transmembrane helix</keyword>
<accession>A0A1A8VXC5</accession>
<feature type="transmembrane region" description="Helical" evidence="2">
    <location>
        <begin position="70"/>
        <end position="96"/>
    </location>
</feature>
<dbReference type="Proteomes" id="UP000078597">
    <property type="component" value="Unassembled WGS sequence"/>
</dbReference>
<reference evidence="4" key="1">
    <citation type="submission" date="2016-05" db="EMBL/GenBank/DDBJ databases">
        <authorList>
            <person name="Naeem Raeece"/>
        </authorList>
    </citation>
    <scope>NUCLEOTIDE SEQUENCE [LARGE SCALE GENOMIC DNA]</scope>
</reference>
<dbReference type="VEuPathDB" id="PlasmoDB:PmUG01_07037900"/>
<evidence type="ECO:0000256" key="2">
    <source>
        <dbReference type="SAM" id="Phobius"/>
    </source>
</evidence>
<name>A0A1A8VXC5_PLAMA</name>
<evidence type="ECO:0000256" key="1">
    <source>
        <dbReference type="SAM" id="MobiDB-lite"/>
    </source>
</evidence>
<feature type="transmembrane region" description="Helical" evidence="2">
    <location>
        <begin position="39"/>
        <end position="58"/>
    </location>
</feature>
<dbReference type="AlphaFoldDB" id="A0A1A8VXC5"/>
<feature type="region of interest" description="Disordered" evidence="1">
    <location>
        <begin position="251"/>
        <end position="270"/>
    </location>
</feature>
<feature type="transmembrane region" description="Helical" evidence="2">
    <location>
        <begin position="134"/>
        <end position="154"/>
    </location>
</feature>
<keyword evidence="2" id="KW-0812">Transmembrane</keyword>
<dbReference type="EMBL" id="FLQW01000460">
    <property type="protein sequence ID" value="SBS84012.1"/>
    <property type="molecule type" value="Genomic_DNA"/>
</dbReference>
<proteinExistence type="predicted"/>